<organism evidence="1 2">
    <name type="scientific">Escherichia phage Stx2 II</name>
    <dbReference type="NCBI Taxonomy" id="194949"/>
    <lineage>
        <taxon>Viruses</taxon>
        <taxon>Duplodnaviria</taxon>
        <taxon>Heunggongvirae</taxon>
        <taxon>Uroviricota</taxon>
        <taxon>Caudoviricetes</taxon>
        <taxon>Sepvirinae</taxon>
        <taxon>Traversvirus</taxon>
        <taxon>Traversvirus II</taxon>
    </lineage>
</organism>
<evidence type="ECO:0000313" key="1">
    <source>
        <dbReference type="EMBL" id="BAC78038.1"/>
    </source>
</evidence>
<keyword evidence="2" id="KW-1185">Reference proteome</keyword>
<proteinExistence type="predicted"/>
<sequence>MKIRPDVVVVLPQPVRLRARVSRKDKLRHRKTPLVARGKHSRVTWFVVVCRHRMRRTRQHRYVKGYRLLTLRVMFVCLSLNHFPALYGTHCLSLHSRQKYADRPEEIVTSRSLRQSHLNLKQLSLLTGKLPCAEVKSGAKKLKTLVKKLRARQNTVMHSLLKHWVKRWKTGIMPRSR</sequence>
<dbReference type="KEGG" id="vg:2653316"/>
<dbReference type="EMBL" id="AP005154">
    <property type="protein sequence ID" value="BAC78038.1"/>
    <property type="molecule type" value="Genomic_DNA"/>
</dbReference>
<dbReference type="Proteomes" id="UP000000983">
    <property type="component" value="Segment"/>
</dbReference>
<dbReference type="GeneID" id="2653316"/>
<protein>
    <submittedName>
        <fullName evidence="1">Uncharacterized protein</fullName>
    </submittedName>
</protein>
<dbReference type="RefSeq" id="NP_859301.1">
    <property type="nucleotide sequence ID" value="NC_004914.3"/>
</dbReference>
<accession>Q7Y2S5</accession>
<evidence type="ECO:0000313" key="2">
    <source>
        <dbReference type="Proteomes" id="UP000000983"/>
    </source>
</evidence>
<name>Q7Y2S5_9CAUD</name>
<reference evidence="1 2" key="1">
    <citation type="journal article" date="2003" name="J. Bacteriol.">
        <title>Genome analysis of a novel Shiga toxin 1 (Stx1)-converting phage which is closely related to Stx2-converting phages but not to other Stx1-converting phages.</title>
        <authorList>
            <person name="Sato T."/>
            <person name="Shimizu T."/>
            <person name="Watarai M."/>
            <person name="Kobayashi M."/>
            <person name="Kano S."/>
            <person name="Hamabata T."/>
            <person name="Takeda Y."/>
            <person name="Yamasaki S."/>
        </authorList>
    </citation>
    <scope>NUCLEOTIDE SEQUENCE</scope>
    <source>
        <strain evidence="1">Stx2 phage-II</strain>
    </source>
</reference>